<keyword evidence="2 3" id="KW-0040">ANK repeat</keyword>
<evidence type="ECO:0000256" key="1">
    <source>
        <dbReference type="ARBA" id="ARBA00022737"/>
    </source>
</evidence>
<proteinExistence type="predicted"/>
<name>A0A7I8VM49_9ANNE</name>
<dbReference type="AlphaFoldDB" id="A0A7I8VM49"/>
<dbReference type="InterPro" id="IPR036770">
    <property type="entry name" value="Ankyrin_rpt-contain_sf"/>
</dbReference>
<keyword evidence="5" id="KW-1185">Reference proteome</keyword>
<dbReference type="EMBL" id="CAJFCJ010000007">
    <property type="protein sequence ID" value="CAD5117364.1"/>
    <property type="molecule type" value="Genomic_DNA"/>
</dbReference>
<keyword evidence="1" id="KW-0677">Repeat</keyword>
<dbReference type="Pfam" id="PF12796">
    <property type="entry name" value="Ank_2"/>
    <property type="match status" value="1"/>
</dbReference>
<accession>A0A7I8VM49</accession>
<feature type="repeat" description="ANK" evidence="3">
    <location>
        <begin position="91"/>
        <end position="123"/>
    </location>
</feature>
<evidence type="ECO:0000313" key="5">
    <source>
        <dbReference type="Proteomes" id="UP000549394"/>
    </source>
</evidence>
<evidence type="ECO:0000313" key="4">
    <source>
        <dbReference type="EMBL" id="CAD5117364.1"/>
    </source>
</evidence>
<dbReference type="PANTHER" id="PTHR24126">
    <property type="entry name" value="ANKYRIN REPEAT, PH AND SEC7 DOMAIN CONTAINING PROTEIN SECG-RELATED"/>
    <property type="match status" value="1"/>
</dbReference>
<dbReference type="Proteomes" id="UP000549394">
    <property type="component" value="Unassembled WGS sequence"/>
</dbReference>
<gene>
    <name evidence="4" type="ORF">DGYR_LOCUS5898</name>
</gene>
<dbReference type="InterPro" id="IPR002110">
    <property type="entry name" value="Ankyrin_rpt"/>
</dbReference>
<comment type="caution">
    <text evidence="4">The sequence shown here is derived from an EMBL/GenBank/DDBJ whole genome shotgun (WGS) entry which is preliminary data.</text>
</comment>
<organism evidence="4 5">
    <name type="scientific">Dimorphilus gyrociliatus</name>
    <dbReference type="NCBI Taxonomy" id="2664684"/>
    <lineage>
        <taxon>Eukaryota</taxon>
        <taxon>Metazoa</taxon>
        <taxon>Spiralia</taxon>
        <taxon>Lophotrochozoa</taxon>
        <taxon>Annelida</taxon>
        <taxon>Polychaeta</taxon>
        <taxon>Polychaeta incertae sedis</taxon>
        <taxon>Dinophilidae</taxon>
        <taxon>Dimorphilus</taxon>
    </lineage>
</organism>
<protein>
    <submittedName>
        <fullName evidence="4">DgyrCDS6143</fullName>
    </submittedName>
</protein>
<dbReference type="PROSITE" id="PS50088">
    <property type="entry name" value="ANK_REPEAT"/>
    <property type="match status" value="1"/>
</dbReference>
<dbReference type="SUPFAM" id="SSF48403">
    <property type="entry name" value="Ankyrin repeat"/>
    <property type="match status" value="1"/>
</dbReference>
<evidence type="ECO:0000256" key="2">
    <source>
        <dbReference type="ARBA" id="ARBA00023043"/>
    </source>
</evidence>
<dbReference type="Gene3D" id="1.25.40.20">
    <property type="entry name" value="Ankyrin repeat-containing domain"/>
    <property type="match status" value="1"/>
</dbReference>
<dbReference type="SMART" id="SM00248">
    <property type="entry name" value="ANK"/>
    <property type="match status" value="2"/>
</dbReference>
<dbReference type="OrthoDB" id="194358at2759"/>
<evidence type="ECO:0000256" key="3">
    <source>
        <dbReference type="PROSITE-ProRule" id="PRU00023"/>
    </source>
</evidence>
<sequence length="223" mass="24361">MASLKNSDTILSDLKVQLKKAKVDVKALSTLAQQGDEKFVEKFIRESLSIPTSDFEALSSQLYIACFWGFKQIVEAVIAKNVNIDNQNKGTLWTPLHAACFQEHGPIVMVLLNKGAQPELPDSEGRTAKDFASISPKIWPLFAALNFKPTPRSKLMKLGIIKSDNDSHDLPKALTSGIKMADRQCELPTGDGNAALGVAQDGDVLANSKEAQKRSQITLQALR</sequence>
<reference evidence="4 5" key="1">
    <citation type="submission" date="2020-08" db="EMBL/GenBank/DDBJ databases">
        <authorList>
            <person name="Hejnol A."/>
        </authorList>
    </citation>
    <scope>NUCLEOTIDE SEQUENCE [LARGE SCALE GENOMIC DNA]</scope>
</reference>
<dbReference type="PANTHER" id="PTHR24126:SF14">
    <property type="entry name" value="ANK_REP_REGION DOMAIN-CONTAINING PROTEIN"/>
    <property type="match status" value="1"/>
</dbReference>